<evidence type="ECO:0000256" key="1">
    <source>
        <dbReference type="SAM" id="Phobius"/>
    </source>
</evidence>
<evidence type="ECO:0000313" key="2">
    <source>
        <dbReference type="EMBL" id="SES91635.1"/>
    </source>
</evidence>
<dbReference type="AlphaFoldDB" id="A0A1I0ABU9"/>
<reference evidence="2 3" key="1">
    <citation type="submission" date="2016-10" db="EMBL/GenBank/DDBJ databases">
        <authorList>
            <person name="de Groot N.N."/>
        </authorList>
    </citation>
    <scope>NUCLEOTIDE SEQUENCE [LARGE SCALE GENOMIC DNA]</scope>
    <source>
        <strain evidence="2 3">IBRC-M 10780</strain>
    </source>
</reference>
<sequence length="100" mass="11667">MNQKHEGKLEHRFKIAHREALIGCALAIFNFVWWYGFAYGMGSKAPEEYTFILGFPAWFFFSCILGFLVVVGLVWYIVKFQLKDMPFEDEEDESNEVNSA</sequence>
<name>A0A1I0ABU9_9BACI</name>
<dbReference type="Proteomes" id="UP000198618">
    <property type="component" value="Unassembled WGS sequence"/>
</dbReference>
<dbReference type="PANTHER" id="PTHR39174:SF1">
    <property type="entry name" value="INNER MEMBRANE PROTEIN"/>
    <property type="match status" value="1"/>
</dbReference>
<keyword evidence="1" id="KW-0812">Transmembrane</keyword>
<protein>
    <submittedName>
        <fullName evidence="2">Uncharacterized membrane protein YhdT</fullName>
    </submittedName>
</protein>
<proteinExistence type="predicted"/>
<feature type="transmembrane region" description="Helical" evidence="1">
    <location>
        <begin position="57"/>
        <end position="78"/>
    </location>
</feature>
<organism evidence="2 3">
    <name type="scientific">Oceanobacillus limi</name>
    <dbReference type="NCBI Taxonomy" id="930131"/>
    <lineage>
        <taxon>Bacteria</taxon>
        <taxon>Bacillati</taxon>
        <taxon>Bacillota</taxon>
        <taxon>Bacilli</taxon>
        <taxon>Bacillales</taxon>
        <taxon>Bacillaceae</taxon>
        <taxon>Oceanobacillus</taxon>
    </lineage>
</organism>
<accession>A0A1I0ABU9</accession>
<gene>
    <name evidence="2" type="ORF">SAMN05216389_103170</name>
</gene>
<dbReference type="InterPro" id="IPR010398">
    <property type="entry name" value="DUF997"/>
</dbReference>
<keyword evidence="1" id="KW-1133">Transmembrane helix</keyword>
<dbReference type="Pfam" id="PF06196">
    <property type="entry name" value="DUF997"/>
    <property type="match status" value="1"/>
</dbReference>
<dbReference type="STRING" id="930131.SAMN05216389_103170"/>
<dbReference type="PANTHER" id="PTHR39174">
    <property type="entry name" value="INNER MEMBRANE PROTEIN-RELATED"/>
    <property type="match status" value="1"/>
</dbReference>
<dbReference type="RefSeq" id="WP_090867514.1">
    <property type="nucleotide sequence ID" value="NZ_FOHE01000003.1"/>
</dbReference>
<keyword evidence="1" id="KW-0472">Membrane</keyword>
<dbReference type="OrthoDB" id="1752893at2"/>
<feature type="transmembrane region" description="Helical" evidence="1">
    <location>
        <begin position="20"/>
        <end position="37"/>
    </location>
</feature>
<dbReference type="EMBL" id="FOHE01000003">
    <property type="protein sequence ID" value="SES91635.1"/>
    <property type="molecule type" value="Genomic_DNA"/>
</dbReference>
<evidence type="ECO:0000313" key="3">
    <source>
        <dbReference type="Proteomes" id="UP000198618"/>
    </source>
</evidence>
<keyword evidence="3" id="KW-1185">Reference proteome</keyword>